<dbReference type="InterPro" id="IPR036412">
    <property type="entry name" value="HAD-like_sf"/>
</dbReference>
<dbReference type="Proteomes" id="UP000297693">
    <property type="component" value="Unassembled WGS sequence"/>
</dbReference>
<protein>
    <recommendedName>
        <fullName evidence="4">Enolase-phosphatase E1</fullName>
        <ecNumber evidence="4">3.1.3.77</ecNumber>
    </recommendedName>
    <alternativeName>
        <fullName evidence="4">2,3-diketo-5-methylthio-1-phosphopentane phosphatase</fullName>
    </alternativeName>
</protein>
<comment type="pathway">
    <text evidence="4">Amino-acid biosynthesis; L-methionine biosynthesis via salvage pathway; L-methionine from S-methyl-5-thio-alpha-D-ribose 1-phosphate: step 4/6.</text>
</comment>
<dbReference type="GO" id="GO:0043874">
    <property type="term" value="F:acireductone synthase activity"/>
    <property type="evidence" value="ECO:0007669"/>
    <property type="project" value="UniProtKB-EC"/>
</dbReference>
<dbReference type="AlphaFoldDB" id="A0A4R9K272"/>
<dbReference type="SFLD" id="SFLDG01129">
    <property type="entry name" value="C1.5:_HAD__Beta-PGM__Phosphata"/>
    <property type="match status" value="1"/>
</dbReference>
<keyword evidence="3 4" id="KW-0486">Methionine biosynthesis</keyword>
<dbReference type="PANTHER" id="PTHR20371">
    <property type="entry name" value="ENOLASE-PHOSPHATASE E1"/>
    <property type="match status" value="1"/>
</dbReference>
<evidence type="ECO:0000313" key="6">
    <source>
        <dbReference type="Proteomes" id="UP000297693"/>
    </source>
</evidence>
<name>A0A4R9K272_9LEPT</name>
<comment type="similarity">
    <text evidence="4">Belongs to the HAD-like hydrolase superfamily. MasA/MtnC family.</text>
</comment>
<dbReference type="Gene3D" id="3.40.50.1000">
    <property type="entry name" value="HAD superfamily/HAD-like"/>
    <property type="match status" value="1"/>
</dbReference>
<comment type="subunit">
    <text evidence="4">Monomer.</text>
</comment>
<dbReference type="GO" id="GO:0019509">
    <property type="term" value="P:L-methionine salvage from methylthioadenosine"/>
    <property type="evidence" value="ECO:0007669"/>
    <property type="project" value="UniProtKB-UniRule"/>
</dbReference>
<dbReference type="EMBL" id="RQGD01000022">
    <property type="protein sequence ID" value="TGL60102.1"/>
    <property type="molecule type" value="Genomic_DNA"/>
</dbReference>
<dbReference type="GO" id="GO:0043715">
    <property type="term" value="F:2,3-diketo-5-methylthiopentyl-1-phosphate enolase activity"/>
    <property type="evidence" value="ECO:0007669"/>
    <property type="project" value="UniProtKB-UniRule"/>
</dbReference>
<dbReference type="InterPro" id="IPR023943">
    <property type="entry name" value="Enolase-ppase_E1"/>
</dbReference>
<keyword evidence="4" id="KW-0460">Magnesium</keyword>
<evidence type="ECO:0000256" key="3">
    <source>
        <dbReference type="ARBA" id="ARBA00023167"/>
    </source>
</evidence>
<organism evidence="5 6">
    <name type="scientific">Leptospira ognonensis</name>
    <dbReference type="NCBI Taxonomy" id="2484945"/>
    <lineage>
        <taxon>Bacteria</taxon>
        <taxon>Pseudomonadati</taxon>
        <taxon>Spirochaetota</taxon>
        <taxon>Spirochaetia</taxon>
        <taxon>Leptospirales</taxon>
        <taxon>Leptospiraceae</taxon>
        <taxon>Leptospira</taxon>
    </lineage>
</organism>
<dbReference type="UniPathway" id="UPA00904">
    <property type="reaction ID" value="UER00876"/>
</dbReference>
<dbReference type="EC" id="3.1.3.77" evidence="4"/>
<evidence type="ECO:0000256" key="2">
    <source>
        <dbReference type="ARBA" id="ARBA00022801"/>
    </source>
</evidence>
<sequence>MANGVVWAEKMKAFLIDIEGTTAPISFVHEVLFPFARNKMASFIETYEIDLHEFTEIKHEFERDIAKADPEFLKIFPKMVSFSKKEISTYLCYLIDVDRKFSPLKAIQGKIWKEGYEQGVLKSILFSDLPEFLKNAKEKGILSYVYSSGSVQAQILIYKYSNFGDLTGFFTDYFDTSMGGKKEVQSYLNIAHHLNLDPGEIVFFTDIVEEGIAAKGAGMEAIILDRPGNIEQPAHDFKTLKDLLSFFRFG</sequence>
<dbReference type="Pfam" id="PF00702">
    <property type="entry name" value="Hydrolase"/>
    <property type="match status" value="1"/>
</dbReference>
<keyword evidence="6" id="KW-1185">Reference proteome</keyword>
<comment type="function">
    <text evidence="4">Bifunctional enzyme that catalyzes the enolization of 2,3-diketo-5-methylthiopentyl-1-phosphate (DK-MTP-1-P) into the intermediate 2-hydroxy-3-keto-5-methylthiopentenyl-1-phosphate (HK-MTPenyl-1-P), which is then dephosphorylated to form the acireductone 1,2-dihydroxy-3-keto-5-methylthiopentene (DHK-MTPene).</text>
</comment>
<dbReference type="SFLD" id="SFLDG01133">
    <property type="entry name" value="C1.5.4:_Enolase-phosphatase_Li"/>
    <property type="match status" value="1"/>
</dbReference>
<comment type="catalytic activity">
    <reaction evidence="4">
        <text>5-methylsulfanyl-2,3-dioxopentyl phosphate + H2O = 1,2-dihydroxy-5-(methylsulfanyl)pent-1-en-3-one + phosphate</text>
        <dbReference type="Rhea" id="RHEA:21700"/>
        <dbReference type="ChEBI" id="CHEBI:15377"/>
        <dbReference type="ChEBI" id="CHEBI:43474"/>
        <dbReference type="ChEBI" id="CHEBI:49252"/>
        <dbReference type="ChEBI" id="CHEBI:58828"/>
        <dbReference type="EC" id="3.1.3.77"/>
    </reaction>
</comment>
<dbReference type="NCBIfam" id="TIGR01691">
    <property type="entry name" value="enolase-ppase"/>
    <property type="match status" value="1"/>
</dbReference>
<dbReference type="Gene3D" id="1.10.720.60">
    <property type="match status" value="1"/>
</dbReference>
<dbReference type="SFLD" id="SFLDS00003">
    <property type="entry name" value="Haloacid_Dehalogenase"/>
    <property type="match status" value="1"/>
</dbReference>
<keyword evidence="2 4" id="KW-0378">Hydrolase</keyword>
<reference evidence="5" key="1">
    <citation type="journal article" date="2019" name="PLoS Negl. Trop. Dis.">
        <title>Revisiting the worldwide diversity of Leptospira species in the environment.</title>
        <authorList>
            <person name="Vincent A.T."/>
            <person name="Schiettekatte O."/>
            <person name="Bourhy P."/>
            <person name="Veyrier F.J."/>
            <person name="Picardeau M."/>
        </authorList>
    </citation>
    <scope>NUCLEOTIDE SEQUENCE [LARGE SCALE GENOMIC DNA]</scope>
    <source>
        <strain evidence="5">201702476</strain>
    </source>
</reference>
<evidence type="ECO:0000256" key="1">
    <source>
        <dbReference type="ARBA" id="ARBA00022605"/>
    </source>
</evidence>
<comment type="caution">
    <text evidence="5">The sequence shown here is derived from an EMBL/GenBank/DDBJ whole genome shotgun (WGS) entry which is preliminary data.</text>
</comment>
<keyword evidence="4" id="KW-0479">Metal-binding</keyword>
<comment type="pathway">
    <text evidence="4">Amino-acid biosynthesis; L-methionine biosynthesis via salvage pathway; L-methionine from S-methyl-5-thio-alpha-D-ribose 1-phosphate: step 3/6.</text>
</comment>
<evidence type="ECO:0000313" key="5">
    <source>
        <dbReference type="EMBL" id="TGL60102.1"/>
    </source>
</evidence>
<dbReference type="GO" id="GO:0043716">
    <property type="term" value="F:2-hydroxy-3-keto-5-methylthiopentenyl-1-phosphate phosphatase activity"/>
    <property type="evidence" value="ECO:0007669"/>
    <property type="project" value="UniProtKB-UniRule"/>
</dbReference>
<dbReference type="CDD" id="cd01629">
    <property type="entry name" value="HAD_EP"/>
    <property type="match status" value="1"/>
</dbReference>
<keyword evidence="1 4" id="KW-0028">Amino-acid biosynthesis</keyword>
<accession>A0A4R9K272</accession>
<comment type="cofactor">
    <cofactor evidence="4">
        <name>Mg(2+)</name>
        <dbReference type="ChEBI" id="CHEBI:18420"/>
    </cofactor>
    <text evidence="4">Binds 1 Mg(2+) ion per subunit.</text>
</comment>
<gene>
    <name evidence="4 5" type="primary">mtnC</name>
    <name evidence="5" type="ORF">EHQ58_06270</name>
</gene>
<dbReference type="OrthoDB" id="9797416at2"/>
<proteinExistence type="inferred from homology"/>
<evidence type="ECO:0000256" key="4">
    <source>
        <dbReference type="HAMAP-Rule" id="MF_01681"/>
    </source>
</evidence>
<dbReference type="SUPFAM" id="SSF56784">
    <property type="entry name" value="HAD-like"/>
    <property type="match status" value="1"/>
</dbReference>
<dbReference type="HAMAP" id="MF_01681">
    <property type="entry name" value="Salvage_MtnC"/>
    <property type="match status" value="1"/>
</dbReference>
<dbReference type="InterPro" id="IPR023214">
    <property type="entry name" value="HAD_sf"/>
</dbReference>
<dbReference type="GO" id="GO:0000287">
    <property type="term" value="F:magnesium ion binding"/>
    <property type="evidence" value="ECO:0007669"/>
    <property type="project" value="UniProtKB-UniRule"/>
</dbReference>
<dbReference type="PANTHER" id="PTHR20371:SF1">
    <property type="entry name" value="ENOLASE-PHOSPHATASE E1"/>
    <property type="match status" value="1"/>
</dbReference>
<dbReference type="RefSeq" id="WP_135623029.1">
    <property type="nucleotide sequence ID" value="NZ_RQGD01000022.1"/>
</dbReference>